<organism evidence="2 3">
    <name type="scientific">Romanomermis culicivorax</name>
    <name type="common">Nematode worm</name>
    <dbReference type="NCBI Taxonomy" id="13658"/>
    <lineage>
        <taxon>Eukaryota</taxon>
        <taxon>Metazoa</taxon>
        <taxon>Ecdysozoa</taxon>
        <taxon>Nematoda</taxon>
        <taxon>Enoplea</taxon>
        <taxon>Dorylaimia</taxon>
        <taxon>Mermithida</taxon>
        <taxon>Mermithoidea</taxon>
        <taxon>Mermithidae</taxon>
        <taxon>Romanomermis</taxon>
    </lineage>
</organism>
<reference evidence="3" key="1">
    <citation type="submission" date="2022-11" db="UniProtKB">
        <authorList>
            <consortium name="WormBaseParasite"/>
        </authorList>
    </citation>
    <scope>IDENTIFICATION</scope>
</reference>
<evidence type="ECO:0000313" key="3">
    <source>
        <dbReference type="WBParaSite" id="nRc.2.0.1.t06902-RA"/>
    </source>
</evidence>
<sequence length="119" mass="13900">MKTVTRKNEQHRESGKKEREKCEKEQKRKNQERLKAKTKMINNEEKSQKVICGPKFLRAAKKCAHFLAHCGQLRLRLEAATTTQFMQSKPGKPHLDRTVPHFTISILFIVPEDKFLSLL</sequence>
<evidence type="ECO:0000313" key="2">
    <source>
        <dbReference type="Proteomes" id="UP000887565"/>
    </source>
</evidence>
<name>A0A915I070_ROMCU</name>
<dbReference type="WBParaSite" id="nRc.2.0.1.t06902-RA">
    <property type="protein sequence ID" value="nRc.2.0.1.t06902-RA"/>
    <property type="gene ID" value="nRc.2.0.1.g06902"/>
</dbReference>
<protein>
    <submittedName>
        <fullName evidence="3">Uncharacterized protein</fullName>
    </submittedName>
</protein>
<accession>A0A915I070</accession>
<proteinExistence type="predicted"/>
<feature type="region of interest" description="Disordered" evidence="1">
    <location>
        <begin position="1"/>
        <end position="32"/>
    </location>
</feature>
<evidence type="ECO:0000256" key="1">
    <source>
        <dbReference type="SAM" id="MobiDB-lite"/>
    </source>
</evidence>
<keyword evidence="2" id="KW-1185">Reference proteome</keyword>
<dbReference type="Proteomes" id="UP000887565">
    <property type="component" value="Unplaced"/>
</dbReference>
<dbReference type="AlphaFoldDB" id="A0A915I070"/>